<gene>
    <name evidence="1" type="ORF">PsYK624_059140</name>
</gene>
<evidence type="ECO:0000313" key="1">
    <source>
        <dbReference type="EMBL" id="GJE89806.1"/>
    </source>
</evidence>
<proteinExistence type="predicted"/>
<dbReference type="AlphaFoldDB" id="A0A9P3G7S8"/>
<evidence type="ECO:0000313" key="2">
    <source>
        <dbReference type="Proteomes" id="UP000703269"/>
    </source>
</evidence>
<comment type="caution">
    <text evidence="1">The sequence shown here is derived from an EMBL/GenBank/DDBJ whole genome shotgun (WGS) entry which is preliminary data.</text>
</comment>
<name>A0A9P3G7S8_9APHY</name>
<sequence>MCVRYHMSVGCRRSSNSRRARCLTIFCHRPSNQRRCHASTNHLLYKFGFWRWCWPPQNRDERLSAKLSVMLGTVGGVWGRTLNAAAAVSGREVAHGIHSTTSGHPPGNICTGYGMPRLAWHLAGNGTGPTERASLRHKSPSLQLLPSARSLPVTLWRTKAECPGRAKPTFSSAVFRWHFDTRAACVVLDPSCLRP</sequence>
<reference evidence="1 2" key="1">
    <citation type="submission" date="2021-08" db="EMBL/GenBank/DDBJ databases">
        <title>Draft Genome Sequence of Phanerochaete sordida strain YK-624.</title>
        <authorList>
            <person name="Mori T."/>
            <person name="Dohra H."/>
            <person name="Suzuki T."/>
            <person name="Kawagishi H."/>
            <person name="Hirai H."/>
        </authorList>
    </citation>
    <scope>NUCLEOTIDE SEQUENCE [LARGE SCALE GENOMIC DNA]</scope>
    <source>
        <strain evidence="1 2">YK-624</strain>
    </source>
</reference>
<keyword evidence="2" id="KW-1185">Reference proteome</keyword>
<dbReference type="Proteomes" id="UP000703269">
    <property type="component" value="Unassembled WGS sequence"/>
</dbReference>
<dbReference type="EMBL" id="BPQB01000014">
    <property type="protein sequence ID" value="GJE89806.1"/>
    <property type="molecule type" value="Genomic_DNA"/>
</dbReference>
<accession>A0A9P3G7S8</accession>
<protein>
    <submittedName>
        <fullName evidence="1">Uncharacterized protein</fullName>
    </submittedName>
</protein>
<organism evidence="1 2">
    <name type="scientific">Phanerochaete sordida</name>
    <dbReference type="NCBI Taxonomy" id="48140"/>
    <lineage>
        <taxon>Eukaryota</taxon>
        <taxon>Fungi</taxon>
        <taxon>Dikarya</taxon>
        <taxon>Basidiomycota</taxon>
        <taxon>Agaricomycotina</taxon>
        <taxon>Agaricomycetes</taxon>
        <taxon>Polyporales</taxon>
        <taxon>Phanerochaetaceae</taxon>
        <taxon>Phanerochaete</taxon>
    </lineage>
</organism>